<dbReference type="Proteomes" id="UP000799437">
    <property type="component" value="Unassembled WGS sequence"/>
</dbReference>
<dbReference type="Pfam" id="PF04457">
    <property type="entry name" value="MJ1316"/>
    <property type="match status" value="1"/>
</dbReference>
<feature type="domain" description="MJ1316 RNA cyclic group end recognition" evidence="11">
    <location>
        <begin position="1125"/>
        <end position="1195"/>
    </location>
</feature>
<dbReference type="SUPFAM" id="SSF81301">
    <property type="entry name" value="Nucleotidyltransferase"/>
    <property type="match status" value="1"/>
</dbReference>
<evidence type="ECO:0000313" key="14">
    <source>
        <dbReference type="Proteomes" id="UP000799437"/>
    </source>
</evidence>
<feature type="domain" description="Endonuclease/exonuclease/phosphatase" evidence="10">
    <location>
        <begin position="263"/>
        <end position="553"/>
    </location>
</feature>
<protein>
    <recommendedName>
        <fullName evidence="3">polynucleotide adenylyltransferase</fullName>
        <ecNumber evidence="3">2.7.7.19</ecNumber>
    </recommendedName>
</protein>
<evidence type="ECO:0000256" key="4">
    <source>
        <dbReference type="ARBA" id="ARBA00022664"/>
    </source>
</evidence>
<comment type="subcellular location">
    <subcellularLocation>
        <location evidence="1">Nucleus</location>
    </subcellularLocation>
</comment>
<evidence type="ECO:0000256" key="3">
    <source>
        <dbReference type="ARBA" id="ARBA00012388"/>
    </source>
</evidence>
<gene>
    <name evidence="13" type="ORF">EJ05DRAFT_477616</name>
</gene>
<feature type="domain" description="Poly(A) polymerase central" evidence="12">
    <location>
        <begin position="759"/>
        <end position="905"/>
    </location>
</feature>
<evidence type="ECO:0000256" key="6">
    <source>
        <dbReference type="ARBA" id="ARBA00022741"/>
    </source>
</evidence>
<evidence type="ECO:0000256" key="1">
    <source>
        <dbReference type="ARBA" id="ARBA00004123"/>
    </source>
</evidence>
<dbReference type="GO" id="GO:0005634">
    <property type="term" value="C:nucleus"/>
    <property type="evidence" value="ECO:0007669"/>
    <property type="project" value="UniProtKB-SubCell"/>
</dbReference>
<evidence type="ECO:0000256" key="7">
    <source>
        <dbReference type="ARBA" id="ARBA00022840"/>
    </source>
</evidence>
<dbReference type="GO" id="GO:0031123">
    <property type="term" value="P:RNA 3'-end processing"/>
    <property type="evidence" value="ECO:0007669"/>
    <property type="project" value="InterPro"/>
</dbReference>
<dbReference type="GO" id="GO:0006397">
    <property type="term" value="P:mRNA processing"/>
    <property type="evidence" value="ECO:0007669"/>
    <property type="project" value="UniProtKB-KW"/>
</dbReference>
<dbReference type="Gene3D" id="3.90.1140.10">
    <property type="entry name" value="Cyclic phosphodiesterase"/>
    <property type="match status" value="1"/>
</dbReference>
<feature type="region of interest" description="Disordered" evidence="9">
    <location>
        <begin position="1100"/>
        <end position="1122"/>
    </location>
</feature>
<keyword evidence="14" id="KW-1185">Reference proteome</keyword>
<dbReference type="GO" id="GO:0003723">
    <property type="term" value="F:RNA binding"/>
    <property type="evidence" value="ECO:0007669"/>
    <property type="project" value="InterPro"/>
</dbReference>
<dbReference type="InterPro" id="IPR011068">
    <property type="entry name" value="NuclTrfase_I-like_C"/>
</dbReference>
<keyword evidence="7" id="KW-0067">ATP-binding</keyword>
<name>A0A6A6W2X6_9PEZI</name>
<dbReference type="InterPro" id="IPR009097">
    <property type="entry name" value="Cyclic_Pdiesterase"/>
</dbReference>
<dbReference type="Pfam" id="PF13563">
    <property type="entry name" value="2_5_RNA_ligase2"/>
    <property type="match status" value="1"/>
</dbReference>
<dbReference type="Gene3D" id="1.10.1410.10">
    <property type="match status" value="1"/>
</dbReference>
<dbReference type="SUPFAM" id="SSF55144">
    <property type="entry name" value="LigT-like"/>
    <property type="match status" value="1"/>
</dbReference>
<evidence type="ECO:0000256" key="8">
    <source>
        <dbReference type="ARBA" id="ARBA00023242"/>
    </source>
</evidence>
<dbReference type="OrthoDB" id="10263155at2759"/>
<keyword evidence="4" id="KW-0507">mRNA processing</keyword>
<dbReference type="SUPFAM" id="SSF55003">
    <property type="entry name" value="PAP/Archaeal CCA-adding enzyme, C-terminal domain"/>
    <property type="match status" value="1"/>
</dbReference>
<comment type="similarity">
    <text evidence="2">Belongs to the poly(A) polymerase family.</text>
</comment>
<dbReference type="Gene3D" id="3.60.10.10">
    <property type="entry name" value="Endonuclease/exonuclease/phosphatase"/>
    <property type="match status" value="1"/>
</dbReference>
<dbReference type="AlphaFoldDB" id="A0A6A6W2X6"/>
<dbReference type="InterPro" id="IPR036691">
    <property type="entry name" value="Endo/exonu/phosph_ase_sf"/>
</dbReference>
<dbReference type="InterPro" id="IPR040459">
    <property type="entry name" value="MJ1316"/>
</dbReference>
<reference evidence="13" key="1">
    <citation type="journal article" date="2020" name="Stud. Mycol.">
        <title>101 Dothideomycetes genomes: a test case for predicting lifestyles and emergence of pathogens.</title>
        <authorList>
            <person name="Haridas S."/>
            <person name="Albert R."/>
            <person name="Binder M."/>
            <person name="Bloem J."/>
            <person name="Labutti K."/>
            <person name="Salamov A."/>
            <person name="Andreopoulos B."/>
            <person name="Baker S."/>
            <person name="Barry K."/>
            <person name="Bills G."/>
            <person name="Bluhm B."/>
            <person name="Cannon C."/>
            <person name="Castanera R."/>
            <person name="Culley D."/>
            <person name="Daum C."/>
            <person name="Ezra D."/>
            <person name="Gonzalez J."/>
            <person name="Henrissat B."/>
            <person name="Kuo A."/>
            <person name="Liang C."/>
            <person name="Lipzen A."/>
            <person name="Lutzoni F."/>
            <person name="Magnuson J."/>
            <person name="Mondo S."/>
            <person name="Nolan M."/>
            <person name="Ohm R."/>
            <person name="Pangilinan J."/>
            <person name="Park H.-J."/>
            <person name="Ramirez L."/>
            <person name="Alfaro M."/>
            <person name="Sun H."/>
            <person name="Tritt A."/>
            <person name="Yoshinaga Y."/>
            <person name="Zwiers L.-H."/>
            <person name="Turgeon B."/>
            <person name="Goodwin S."/>
            <person name="Spatafora J."/>
            <person name="Crous P."/>
            <person name="Grigoriev I."/>
        </authorList>
    </citation>
    <scope>NUCLEOTIDE SEQUENCE</scope>
    <source>
        <strain evidence="13">CBS 121739</strain>
    </source>
</reference>
<dbReference type="PANTHER" id="PTHR10682">
    <property type="entry name" value="POLY A POLYMERASE"/>
    <property type="match status" value="1"/>
</dbReference>
<organism evidence="13 14">
    <name type="scientific">Pseudovirgaria hyperparasitica</name>
    <dbReference type="NCBI Taxonomy" id="470096"/>
    <lineage>
        <taxon>Eukaryota</taxon>
        <taxon>Fungi</taxon>
        <taxon>Dikarya</taxon>
        <taxon>Ascomycota</taxon>
        <taxon>Pezizomycotina</taxon>
        <taxon>Dothideomycetes</taxon>
        <taxon>Dothideomycetes incertae sedis</taxon>
        <taxon>Acrospermales</taxon>
        <taxon>Acrospermaceae</taxon>
        <taxon>Pseudovirgaria</taxon>
    </lineage>
</organism>
<dbReference type="GO" id="GO:1990817">
    <property type="term" value="F:poly(A) RNA polymerase activity"/>
    <property type="evidence" value="ECO:0007669"/>
    <property type="project" value="UniProtKB-EC"/>
</dbReference>
<evidence type="ECO:0000259" key="12">
    <source>
        <dbReference type="Pfam" id="PF04928"/>
    </source>
</evidence>
<dbReference type="SUPFAM" id="SSF56219">
    <property type="entry name" value="DNase I-like"/>
    <property type="match status" value="1"/>
</dbReference>
<evidence type="ECO:0000256" key="9">
    <source>
        <dbReference type="SAM" id="MobiDB-lite"/>
    </source>
</evidence>
<dbReference type="Pfam" id="PF04928">
    <property type="entry name" value="PAP_central"/>
    <property type="match status" value="1"/>
</dbReference>
<dbReference type="EC" id="2.7.7.19" evidence="3"/>
<dbReference type="SUPFAM" id="SSF81631">
    <property type="entry name" value="PAP/OAS1 substrate-binding domain"/>
    <property type="match status" value="1"/>
</dbReference>
<feature type="compositionally biased region" description="Low complexity" evidence="9">
    <location>
        <begin position="1106"/>
        <end position="1118"/>
    </location>
</feature>
<dbReference type="EMBL" id="ML996575">
    <property type="protein sequence ID" value="KAF2756479.1"/>
    <property type="molecule type" value="Genomic_DNA"/>
</dbReference>
<proteinExistence type="inferred from homology"/>
<dbReference type="GeneID" id="54485335"/>
<evidence type="ECO:0000256" key="2">
    <source>
        <dbReference type="ARBA" id="ARBA00010912"/>
    </source>
</evidence>
<evidence type="ECO:0000259" key="10">
    <source>
        <dbReference type="Pfam" id="PF03372"/>
    </source>
</evidence>
<evidence type="ECO:0000259" key="11">
    <source>
        <dbReference type="Pfam" id="PF04457"/>
    </source>
</evidence>
<dbReference type="PANTHER" id="PTHR10682:SF23">
    <property type="entry name" value="POLYNUCLEOTIDE ADENYLYLTRANSFERASE"/>
    <property type="match status" value="1"/>
</dbReference>
<evidence type="ECO:0000313" key="13">
    <source>
        <dbReference type="EMBL" id="KAF2756479.1"/>
    </source>
</evidence>
<keyword evidence="6" id="KW-0547">Nucleotide-binding</keyword>
<accession>A0A6A6W2X6</accession>
<sequence length="1210" mass="136569">MAVSQKAQSLSFHSHQTALAIILPSHLTTEIDRLRAAYDKNWTTWPAHITLACPFVHPDLLDTALSLLESAFSEAPWEPLHLILGEAGYFANKYRSTVHLRPEDNEGLQQLRQRINSILSQSNHDSFIPHVTVGQAGPTNTELRDSLLLKVGLLPKIEWPVHEIAIMIRDEDRKMKVWRTVRLSARGRSCDDLIKSHTGIQSVPELNQGCSTVQSSSDIVSVSRVSQEATYRFDPSACLWKALDVVPQIRTRQNTTTSITVSSYNVLIDSLFPPPRERFAILLDTIRSSRAAADVLLLQEVSDDFLTYLLSNDDIRQQYPYTTHAPSDQVDVGPLLSLRNVVILSRRSFIWEFVPFERRHKGAVLIRLPHIGVEGDDGKSYPLVIAGVHLTCGLTDGSVAAKQSQIRTLTRHLSAKYPSSPWIIAGDFNINTSKQMVVDAVNSHSITMETVRTLNSIESTISDAGFIDSWEVTGSEENTMAEEGCPDGEQGATFDPLRNPLAAQIVGHGSHHRPQRYDRILVRGKDVLQPVRFNMFGIPEQVESRESTCGSDHWGVRATFSVVSSRHLELDTAASLSLVNYASGINAQSLLKFIANNVLNPTSDEVTRRKQIFEILRTCLSQISNAENRVSMVVVPVGSYGLNVWNTASDIDCLCIGSISSKTFFTLAIQRLRASSEQGIRILRKVGAHTGTMLEIEVQDVRADVQYCCATRIAETWPTPLSLSSSDPIFSLSHQALSKLKAVRDMAALQETIPNFPAFQLAYRYIVIWAVGRGLYAARFGFLGGLHISMLLNRIIKLLYRQSHDKVDTFTAADIVCAFFRYYATFDWKKHAVEDPDIQQTQGRRPHTRHFGEAMVITGFNAPNTNIARQATIPAVRTLEQELQRADHIIITQLKAQSGIDWERILHDDGRDAVTEFLTSYNSYIRIDVQFWGLSKGRELLGWIESRFPALLVDLNRRFPEIHGRIWPARFTRDQSSCDSSTIESTAAKEFQGCYLVGLTKTQEHRATNQSTEDKRVVANKLTDMLDKFAVNIRENNQYFNVNIAWVDVSHVKHTDLGALRVDNRAWGSDIFEADLSEFDEEEEEDLPIDEFERLELTTMSKVKPTSRSTSRPTTSSPLVKGKRLRPAADVISRIRWDPSLDSTDFIVGYLDRFTGAKEIALDRWKDEQTDEEFIPQHRIMYFRRKSDGVKIWDREARLDNLFGGYKPWY</sequence>
<dbReference type="RefSeq" id="XP_033598930.1">
    <property type="nucleotide sequence ID" value="XM_033744281.1"/>
</dbReference>
<dbReference type="Gene3D" id="3.30.460.10">
    <property type="entry name" value="Beta Polymerase, domain 2"/>
    <property type="match status" value="1"/>
</dbReference>
<dbReference type="InterPro" id="IPR043519">
    <property type="entry name" value="NT_sf"/>
</dbReference>
<dbReference type="InterPro" id="IPR005135">
    <property type="entry name" value="Endo/exonuclease/phosphatase"/>
</dbReference>
<evidence type="ECO:0000256" key="5">
    <source>
        <dbReference type="ARBA" id="ARBA00022679"/>
    </source>
</evidence>
<dbReference type="GO" id="GO:0005524">
    <property type="term" value="F:ATP binding"/>
    <property type="evidence" value="ECO:0007669"/>
    <property type="project" value="UniProtKB-KW"/>
</dbReference>
<dbReference type="InterPro" id="IPR007012">
    <property type="entry name" value="PolA_pol_cen_dom"/>
</dbReference>
<dbReference type="Pfam" id="PF03372">
    <property type="entry name" value="Exo_endo_phos"/>
    <property type="match status" value="1"/>
</dbReference>
<keyword evidence="5" id="KW-0808">Transferase</keyword>
<keyword evidence="8" id="KW-0539">Nucleus</keyword>